<dbReference type="AlphaFoldDB" id="B0ET10"/>
<evidence type="ECO:0000313" key="1">
    <source>
        <dbReference type="EMBL" id="EDR22332.1"/>
    </source>
</evidence>
<dbReference type="OrthoDB" id="24697at2759"/>
<evidence type="ECO:0000313" key="2">
    <source>
        <dbReference type="Proteomes" id="UP000008076"/>
    </source>
</evidence>
<sequence length="198" mass="22759">MQYQLQVQEITPLQNAIMDVVILVGTPPNTQQQLDIKLPASATLTDFFKTIQNEMAEKKLIPSQYAIQYKQYDSVCQVPVFALLEQFSTIEIMTEELYNNAQTDHNHIESPMEIEPTQPLIEKTYNVSCHRCKTRKNECLRCPINPKHKFCEGCITKYTTLDKFLSDGCPICQNKCQCASCKRKELKRLGIEAPIPKR</sequence>
<accession>B0ET10</accession>
<dbReference type="EMBL" id="DS550752">
    <property type="protein sequence ID" value="EDR22332.1"/>
    <property type="molecule type" value="Genomic_DNA"/>
</dbReference>
<dbReference type="OMA" id="FTSIDIM"/>
<name>B0ET10_ENTDS</name>
<proteinExistence type="predicted"/>
<gene>
    <name evidence="1" type="ORF">EDI_095240</name>
</gene>
<organism evidence="2">
    <name type="scientific">Entamoeba dispar (strain ATCC PRA-260 / SAW760)</name>
    <dbReference type="NCBI Taxonomy" id="370354"/>
    <lineage>
        <taxon>Eukaryota</taxon>
        <taxon>Amoebozoa</taxon>
        <taxon>Evosea</taxon>
        <taxon>Archamoebae</taxon>
        <taxon>Mastigamoebida</taxon>
        <taxon>Entamoebidae</taxon>
        <taxon>Entamoeba</taxon>
    </lineage>
</organism>
<reference evidence="2" key="1">
    <citation type="submission" date="2007-12" db="EMBL/GenBank/DDBJ databases">
        <title>Annotation of Entamoeba dispar SAW760.</title>
        <authorList>
            <person name="Lorenzi H."/>
            <person name="Inman J."/>
            <person name="Schobel S."/>
            <person name="Amedeo P."/>
            <person name="Caler E."/>
        </authorList>
    </citation>
    <scope>NUCLEOTIDE SEQUENCE [LARGE SCALE GENOMIC DNA]</scope>
    <source>
        <strain evidence="2">ATCC PRA-260 / SAW760</strain>
    </source>
</reference>
<keyword evidence="2" id="KW-1185">Reference proteome</keyword>
<dbReference type="GeneID" id="5886412"/>
<dbReference type="eggNOG" id="ENOG502RF29">
    <property type="taxonomic scope" value="Eukaryota"/>
</dbReference>
<dbReference type="VEuPathDB" id="AmoebaDB:EDI_095240"/>
<protein>
    <recommendedName>
        <fullName evidence="3">RING-type domain-containing protein</fullName>
    </recommendedName>
</protein>
<dbReference type="RefSeq" id="XP_001741213.1">
    <property type="nucleotide sequence ID" value="XM_001741161.1"/>
</dbReference>
<dbReference type="KEGG" id="edi:EDI_095240"/>
<dbReference type="Proteomes" id="UP000008076">
    <property type="component" value="Unassembled WGS sequence"/>
</dbReference>
<evidence type="ECO:0008006" key="3">
    <source>
        <dbReference type="Google" id="ProtNLM"/>
    </source>
</evidence>